<reference evidence="2 3" key="1">
    <citation type="submission" date="2019-10" db="EMBL/GenBank/DDBJ databases">
        <title>Two novel species isolated from a subtropical stream in China.</title>
        <authorList>
            <person name="Lu H."/>
        </authorList>
    </citation>
    <scope>NUCLEOTIDE SEQUENCE [LARGE SCALE GENOMIC DNA]</scope>
    <source>
        <strain evidence="2 3">FT29W</strain>
    </source>
</reference>
<gene>
    <name evidence="2" type="ORF">GEV02_27340</name>
</gene>
<dbReference type="RefSeq" id="WP_152841047.1">
    <property type="nucleotide sequence ID" value="NZ_WHUG01000016.1"/>
</dbReference>
<sequence>MDSAQILAKARLALDLGDIAEASQLLGPLVEHADPEALFLFSTFSMPDAESVAQFEERSLRLLEKSAELGYAPALYALGVCYDLGDLVRQDEFKAAHFFECAAKLGYPKAKYEHGRNLYYGSHGDHKKSQLGWQLIQDAANEQVEGAMEFIRNSAPPHHI</sequence>
<dbReference type="EMBL" id="WHUG01000016">
    <property type="protein sequence ID" value="MQA41868.1"/>
    <property type="molecule type" value="Genomic_DNA"/>
</dbReference>
<dbReference type="Gene3D" id="1.25.40.10">
    <property type="entry name" value="Tetratricopeptide repeat domain"/>
    <property type="match status" value="1"/>
</dbReference>
<protein>
    <recommendedName>
        <fullName evidence="4">Sel1 repeat family protein</fullName>
    </recommendedName>
</protein>
<dbReference type="AlphaFoldDB" id="A0A6A7NAA9"/>
<dbReference type="Proteomes" id="UP000440498">
    <property type="component" value="Unassembled WGS sequence"/>
</dbReference>
<dbReference type="PANTHER" id="PTHR46430">
    <property type="entry name" value="PROTEIN SKT5-RELATED"/>
    <property type="match status" value="1"/>
</dbReference>
<evidence type="ECO:0000313" key="2">
    <source>
        <dbReference type="EMBL" id="MQA41868.1"/>
    </source>
</evidence>
<evidence type="ECO:0008006" key="4">
    <source>
        <dbReference type="Google" id="ProtNLM"/>
    </source>
</evidence>
<dbReference type="SUPFAM" id="SSF81901">
    <property type="entry name" value="HCP-like"/>
    <property type="match status" value="1"/>
</dbReference>
<name>A0A6A7NAA9_9BURK</name>
<evidence type="ECO:0000256" key="1">
    <source>
        <dbReference type="ARBA" id="ARBA00022737"/>
    </source>
</evidence>
<keyword evidence="1" id="KW-0677">Repeat</keyword>
<accession>A0A6A7NAA9</accession>
<dbReference type="InterPro" id="IPR006597">
    <property type="entry name" value="Sel1-like"/>
</dbReference>
<evidence type="ECO:0000313" key="3">
    <source>
        <dbReference type="Proteomes" id="UP000440498"/>
    </source>
</evidence>
<keyword evidence="3" id="KW-1185">Reference proteome</keyword>
<dbReference type="SMART" id="SM00671">
    <property type="entry name" value="SEL1"/>
    <property type="match status" value="1"/>
</dbReference>
<comment type="caution">
    <text evidence="2">The sequence shown here is derived from an EMBL/GenBank/DDBJ whole genome shotgun (WGS) entry which is preliminary data.</text>
</comment>
<organism evidence="2 3">
    <name type="scientific">Rugamonas aquatica</name>
    <dbReference type="NCBI Taxonomy" id="2743357"/>
    <lineage>
        <taxon>Bacteria</taxon>
        <taxon>Pseudomonadati</taxon>
        <taxon>Pseudomonadota</taxon>
        <taxon>Betaproteobacteria</taxon>
        <taxon>Burkholderiales</taxon>
        <taxon>Oxalobacteraceae</taxon>
        <taxon>Telluria group</taxon>
        <taxon>Rugamonas</taxon>
    </lineage>
</organism>
<dbReference type="Pfam" id="PF08238">
    <property type="entry name" value="Sel1"/>
    <property type="match status" value="2"/>
</dbReference>
<dbReference type="InterPro" id="IPR011990">
    <property type="entry name" value="TPR-like_helical_dom_sf"/>
</dbReference>
<proteinExistence type="predicted"/>
<dbReference type="InterPro" id="IPR051726">
    <property type="entry name" value="Chitin_Synth_Reg"/>
</dbReference>